<keyword evidence="2" id="KW-1185">Reference proteome</keyword>
<evidence type="ECO:0000313" key="1">
    <source>
        <dbReference type="EMBL" id="RBP38332.1"/>
    </source>
</evidence>
<gene>
    <name evidence="1" type="ORF">DFR37_10796</name>
</gene>
<dbReference type="PANTHER" id="PTHR36508:SF1">
    <property type="entry name" value="PROTEIN SLYX"/>
    <property type="match status" value="1"/>
</dbReference>
<evidence type="ECO:0000313" key="2">
    <source>
        <dbReference type="Proteomes" id="UP000253628"/>
    </source>
</evidence>
<dbReference type="InterPro" id="IPR007236">
    <property type="entry name" value="SlyX"/>
</dbReference>
<organism evidence="1 2">
    <name type="scientific">Eoetvoesiella caeni</name>
    <dbReference type="NCBI Taxonomy" id="645616"/>
    <lineage>
        <taxon>Bacteria</taxon>
        <taxon>Pseudomonadati</taxon>
        <taxon>Pseudomonadota</taxon>
        <taxon>Betaproteobacteria</taxon>
        <taxon>Burkholderiales</taxon>
        <taxon>Alcaligenaceae</taxon>
        <taxon>Eoetvoesiella</taxon>
    </lineage>
</organism>
<proteinExistence type="predicted"/>
<name>A0A366H801_9BURK</name>
<dbReference type="AlphaFoldDB" id="A0A366H801"/>
<comment type="caution">
    <text evidence="1">The sequence shown here is derived from an EMBL/GenBank/DDBJ whole genome shotgun (WGS) entry which is preliminary data.</text>
</comment>
<protein>
    <submittedName>
        <fullName evidence="1">SlyX protein</fullName>
    </submittedName>
</protein>
<dbReference type="Gene3D" id="1.20.5.300">
    <property type="match status" value="1"/>
</dbReference>
<dbReference type="Proteomes" id="UP000253628">
    <property type="component" value="Unassembled WGS sequence"/>
</dbReference>
<sequence>MTDEERFIDLEVKLTRQEDLTQELNEAVYRQQRQIDELQALCKMLMGRLNDASGGADAYVHEKPPHY</sequence>
<reference evidence="1 2" key="1">
    <citation type="submission" date="2018-06" db="EMBL/GenBank/DDBJ databases">
        <title>Genomic Encyclopedia of Type Strains, Phase IV (KMG-IV): sequencing the most valuable type-strain genomes for metagenomic binning, comparative biology and taxonomic classification.</title>
        <authorList>
            <person name="Goeker M."/>
        </authorList>
    </citation>
    <scope>NUCLEOTIDE SEQUENCE [LARGE SCALE GENOMIC DNA]</scope>
    <source>
        <strain evidence="1 2">DSM 25520</strain>
    </source>
</reference>
<dbReference type="RefSeq" id="WP_113933891.1">
    <property type="nucleotide sequence ID" value="NZ_JACCEU010000008.1"/>
</dbReference>
<dbReference type="OrthoDB" id="8687612at2"/>
<dbReference type="Pfam" id="PF04102">
    <property type="entry name" value="SlyX"/>
    <property type="match status" value="1"/>
</dbReference>
<dbReference type="EMBL" id="QNRQ01000007">
    <property type="protein sequence ID" value="RBP38332.1"/>
    <property type="molecule type" value="Genomic_DNA"/>
</dbReference>
<dbReference type="PANTHER" id="PTHR36508">
    <property type="entry name" value="PROTEIN SLYX"/>
    <property type="match status" value="1"/>
</dbReference>
<accession>A0A366H801</accession>